<dbReference type="EMBL" id="CP031517">
    <property type="protein sequence ID" value="QOS40804.1"/>
    <property type="molecule type" value="Genomic_DNA"/>
</dbReference>
<evidence type="ECO:0000313" key="3">
    <source>
        <dbReference type="EMBL" id="MBB5219311.1"/>
    </source>
</evidence>
<dbReference type="InterPro" id="IPR052174">
    <property type="entry name" value="Flavoredoxin"/>
</dbReference>
<evidence type="ECO:0000313" key="5">
    <source>
        <dbReference type="Proteomes" id="UP000578697"/>
    </source>
</evidence>
<dbReference type="PANTHER" id="PTHR43567">
    <property type="entry name" value="FLAVOREDOXIN-RELATED-RELATED"/>
    <property type="match status" value="1"/>
</dbReference>
<gene>
    <name evidence="4" type="ORF">DYE49_10225</name>
    <name evidence="3" type="ORF">HNP77_001680</name>
</gene>
<dbReference type="GO" id="GO:0010181">
    <property type="term" value="F:FMN binding"/>
    <property type="evidence" value="ECO:0007669"/>
    <property type="project" value="InterPro"/>
</dbReference>
<dbReference type="Proteomes" id="UP000593591">
    <property type="component" value="Chromosome"/>
</dbReference>
<dbReference type="GO" id="GO:0016646">
    <property type="term" value="F:oxidoreductase activity, acting on the CH-NH group of donors, NAD or NADP as acceptor"/>
    <property type="evidence" value="ECO:0007669"/>
    <property type="project" value="UniProtKB-ARBA"/>
</dbReference>
<feature type="domain" description="Flavin reductase like" evidence="2">
    <location>
        <begin position="28"/>
        <end position="175"/>
    </location>
</feature>
<dbReference type="InterPro" id="IPR012349">
    <property type="entry name" value="Split_barrel_FMN-bd"/>
</dbReference>
<dbReference type="Proteomes" id="UP000578697">
    <property type="component" value="Unassembled WGS sequence"/>
</dbReference>
<comment type="similarity">
    <text evidence="1">Belongs to the flavoredoxin family.</text>
</comment>
<name>A0A840SIT7_9SPIR</name>
<accession>A0A840SIT7</accession>
<evidence type="ECO:0000313" key="4">
    <source>
        <dbReference type="EMBL" id="QOS40804.1"/>
    </source>
</evidence>
<reference evidence="4 6" key="1">
    <citation type="submission" date="2018-08" db="EMBL/GenBank/DDBJ databases">
        <title>The first complete genome of Treponema rectale (CHPAT), a commensal spirochete of the bovine rectum.</title>
        <authorList>
            <person name="Staton G.J."/>
            <person name="Clegg S.R."/>
            <person name="Carter S.D."/>
            <person name="Radford A.D."/>
            <person name="Darby A."/>
            <person name="Hall N."/>
            <person name="Birtles R.J."/>
            <person name="Evans N.J."/>
        </authorList>
    </citation>
    <scope>NUCLEOTIDE SEQUENCE [LARGE SCALE GENOMIC DNA]</scope>
    <source>
        <strain evidence="4 6">CHPA</strain>
    </source>
</reference>
<dbReference type="Gene3D" id="2.30.110.10">
    <property type="entry name" value="Electron Transport, Fmn-binding Protein, Chain A"/>
    <property type="match status" value="1"/>
</dbReference>
<dbReference type="Pfam" id="PF01613">
    <property type="entry name" value="Flavin_Reduct"/>
    <property type="match status" value="1"/>
</dbReference>
<proteinExistence type="inferred from homology"/>
<dbReference type="AlphaFoldDB" id="A0A840SIT7"/>
<evidence type="ECO:0000256" key="1">
    <source>
        <dbReference type="ARBA" id="ARBA00038054"/>
    </source>
</evidence>
<evidence type="ECO:0000259" key="2">
    <source>
        <dbReference type="Pfam" id="PF01613"/>
    </source>
</evidence>
<dbReference type="InterPro" id="IPR002563">
    <property type="entry name" value="Flavin_Rdtase-like_dom"/>
</dbReference>
<organism evidence="3 5">
    <name type="scientific">Treponema rectale</name>
    <dbReference type="NCBI Taxonomy" id="744512"/>
    <lineage>
        <taxon>Bacteria</taxon>
        <taxon>Pseudomonadati</taxon>
        <taxon>Spirochaetota</taxon>
        <taxon>Spirochaetia</taxon>
        <taxon>Spirochaetales</taxon>
        <taxon>Treponemataceae</taxon>
        <taxon>Treponema</taxon>
    </lineage>
</organism>
<dbReference type="RefSeq" id="WP_184652724.1">
    <property type="nucleotide sequence ID" value="NZ_JACHFR010000002.1"/>
</dbReference>
<keyword evidence="5" id="KW-1185">Reference proteome</keyword>
<protein>
    <submittedName>
        <fullName evidence="3">Flavin reductase (DIM6/NTAB) family NADH-FMN oxidoreductase RutF</fullName>
    </submittedName>
    <submittedName>
        <fullName evidence="4">Flavin reductase family protein</fullName>
    </submittedName>
</protein>
<evidence type="ECO:0000313" key="6">
    <source>
        <dbReference type="Proteomes" id="UP000593591"/>
    </source>
</evidence>
<dbReference type="PANTHER" id="PTHR43567:SF5">
    <property type="entry name" value="HYPOTHETICAL CYTOSOLIC PROTEIN"/>
    <property type="match status" value="1"/>
</dbReference>
<reference evidence="3 5" key="2">
    <citation type="submission" date="2020-08" db="EMBL/GenBank/DDBJ databases">
        <title>Genomic Encyclopedia of Type Strains, Phase IV (KMG-IV): sequencing the most valuable type-strain genomes for metagenomic binning, comparative biology and taxonomic classification.</title>
        <authorList>
            <person name="Goeker M."/>
        </authorList>
    </citation>
    <scope>NUCLEOTIDE SEQUENCE [LARGE SCALE GENOMIC DNA]</scope>
    <source>
        <strain evidence="3 5">DSM 103679</strain>
    </source>
</reference>
<sequence length="179" mass="20797">MFKVIRPEAITDNPFKMIGKDYMLVSACTTKQDEEGKLITGRPNTMTASWGGCGVLWNKPVATIYLRPQRYTKEIIDQTDTFSLSILSEKYKSALEYCGSHSGRDGDKFRPAKLDVEYMNGTPWIKQARLVIFCRKLYAQEFDPYSFADELICKQNYRKDDFHTMYIGEIIKVMEEQRK</sequence>
<dbReference type="KEGG" id="trc:DYE49_10225"/>
<dbReference type="SUPFAM" id="SSF50475">
    <property type="entry name" value="FMN-binding split barrel"/>
    <property type="match status" value="1"/>
</dbReference>
<dbReference type="EMBL" id="JACHFR010000002">
    <property type="protein sequence ID" value="MBB5219311.1"/>
    <property type="molecule type" value="Genomic_DNA"/>
</dbReference>